<evidence type="ECO:0000256" key="2">
    <source>
        <dbReference type="ARBA" id="ARBA00012682"/>
    </source>
</evidence>
<evidence type="ECO:0000313" key="7">
    <source>
        <dbReference type="EMBL" id="MBU9714782.1"/>
    </source>
</evidence>
<name>A0ABS6JM69_9BACI</name>
<dbReference type="RefSeq" id="WP_217069600.1">
    <property type="nucleotide sequence ID" value="NZ_JAHQCS010000184.1"/>
</dbReference>
<gene>
    <name evidence="7" type="ORF">KS419_23845</name>
</gene>
<dbReference type="Proteomes" id="UP000784880">
    <property type="component" value="Unassembled WGS sequence"/>
</dbReference>
<evidence type="ECO:0000259" key="6">
    <source>
        <dbReference type="Pfam" id="PF02777"/>
    </source>
</evidence>
<keyword evidence="4" id="KW-0560">Oxidoreductase</keyword>
<dbReference type="InterPro" id="IPR050265">
    <property type="entry name" value="Fe/Mn_Superoxide_Dismutase"/>
</dbReference>
<comment type="similarity">
    <text evidence="1">Belongs to the iron/manganese superoxide dismutase family.</text>
</comment>
<evidence type="ECO:0000256" key="4">
    <source>
        <dbReference type="ARBA" id="ARBA00023002"/>
    </source>
</evidence>
<dbReference type="EC" id="1.15.1.1" evidence="2"/>
<feature type="domain" description="Manganese/iron superoxide dismutase N-terminal" evidence="5">
    <location>
        <begin position="92"/>
        <end position="173"/>
    </location>
</feature>
<evidence type="ECO:0000259" key="5">
    <source>
        <dbReference type="Pfam" id="PF00081"/>
    </source>
</evidence>
<keyword evidence="8" id="KW-1185">Reference proteome</keyword>
<keyword evidence="3" id="KW-0479">Metal-binding</keyword>
<evidence type="ECO:0000256" key="3">
    <source>
        <dbReference type="ARBA" id="ARBA00022723"/>
    </source>
</evidence>
<dbReference type="PROSITE" id="PS00088">
    <property type="entry name" value="SOD_MN"/>
    <property type="match status" value="1"/>
</dbReference>
<dbReference type="InterPro" id="IPR019831">
    <property type="entry name" value="Mn/Fe_SOD_N"/>
</dbReference>
<reference evidence="7 8" key="1">
    <citation type="submission" date="2021-06" db="EMBL/GenBank/DDBJ databases">
        <title>Bacillus sp. RD4P76, an endophyte from a halophyte.</title>
        <authorList>
            <person name="Sun J.-Q."/>
        </authorList>
    </citation>
    <scope>NUCLEOTIDE SEQUENCE [LARGE SCALE GENOMIC DNA]</scope>
    <source>
        <strain evidence="7 8">CGMCC 1.15917</strain>
    </source>
</reference>
<evidence type="ECO:0000256" key="1">
    <source>
        <dbReference type="ARBA" id="ARBA00008714"/>
    </source>
</evidence>
<comment type="caution">
    <text evidence="7">The sequence shown here is derived from an EMBL/GenBank/DDBJ whole genome shotgun (WGS) entry which is preliminary data.</text>
</comment>
<dbReference type="PANTHER" id="PTHR11404:SF6">
    <property type="entry name" value="SUPEROXIDE DISMUTASE [MN], MITOCHONDRIAL"/>
    <property type="match status" value="1"/>
</dbReference>
<accession>A0ABS6JM69</accession>
<evidence type="ECO:0000313" key="8">
    <source>
        <dbReference type="Proteomes" id="UP000784880"/>
    </source>
</evidence>
<dbReference type="InterPro" id="IPR019832">
    <property type="entry name" value="Mn/Fe_SOD_C"/>
</dbReference>
<feature type="domain" description="Manganese/iron superoxide dismutase C-terminal" evidence="6">
    <location>
        <begin position="181"/>
        <end position="282"/>
    </location>
</feature>
<proteinExistence type="inferred from homology"/>
<organism evidence="7 8">
    <name type="scientific">Evansella tamaricis</name>
    <dbReference type="NCBI Taxonomy" id="2069301"/>
    <lineage>
        <taxon>Bacteria</taxon>
        <taxon>Bacillati</taxon>
        <taxon>Bacillota</taxon>
        <taxon>Bacilli</taxon>
        <taxon>Bacillales</taxon>
        <taxon>Bacillaceae</taxon>
        <taxon>Evansella</taxon>
    </lineage>
</organism>
<sequence>MSINKQYLTDLLKWFQKLEKDLKHWDNENREFRTLSQEVKSIIERIDNVDPDNYSSVRDVEKEVEAIYTSYLDLCSNSSRNTIFNTSVPRGEHKLPALPYSYDALEPYIQKRIMELHHKKHHQSYVDGLNRAEKELQKQRKMNNYHLIKHWQRELAFHGAGHYLHTLFWQVMSPDGGGKPKGLLAEHMDLDFGSFTSFKEHFTEAATNVEGSGWAILVWVPRAGRLEILTAEKHQNLTQWDVIPLLPLDVWEHAYYLQYENERKMYVNNWWHIVNWRAVEDRFIRVRKNLWIE</sequence>
<dbReference type="Pfam" id="PF00081">
    <property type="entry name" value="Sod_Fe_N"/>
    <property type="match status" value="1"/>
</dbReference>
<protein>
    <recommendedName>
        <fullName evidence="2">superoxide dismutase</fullName>
        <ecNumber evidence="2">1.15.1.1</ecNumber>
    </recommendedName>
</protein>
<dbReference type="PANTHER" id="PTHR11404">
    <property type="entry name" value="SUPEROXIDE DISMUTASE 2"/>
    <property type="match status" value="1"/>
</dbReference>
<dbReference type="InterPro" id="IPR019833">
    <property type="entry name" value="Mn/Fe_SOD_BS"/>
</dbReference>
<dbReference type="EMBL" id="JAHQCS010000184">
    <property type="protein sequence ID" value="MBU9714782.1"/>
    <property type="molecule type" value="Genomic_DNA"/>
</dbReference>
<dbReference type="Pfam" id="PF02777">
    <property type="entry name" value="Sod_Fe_C"/>
    <property type="match status" value="1"/>
</dbReference>